<sequence>MGHKYSLNNKRLTKKQVQELIESEGKLHEDFTQLFEETYSTGHKNQPLVYKLPNDRFLFVFDPKGYNIPGKGDIFTKEYFLKYVQWTQRVRENIANNRANSVSHWRYYSKHKIEIVNKIDDLINELGEKLQITHAQLDFSYMSLDVVSKKAEAYEIDKILTDLYDNLVAYVGEIIMHRKNGQWTINSNSSIEKYPYISAGVNGVLMPINVVWQELTDMKPIDLRKETANEIRRFSLNQR</sequence>
<comment type="caution">
    <text evidence="1">The sequence shown here is derived from an EMBL/GenBank/DDBJ whole genome shotgun (WGS) entry which is preliminary data.</text>
</comment>
<dbReference type="Proteomes" id="UP001165986">
    <property type="component" value="Unassembled WGS sequence"/>
</dbReference>
<proteinExistence type="predicted"/>
<name>A0AA40T0Y6_9NOST</name>
<keyword evidence="2" id="KW-1185">Reference proteome</keyword>
<evidence type="ECO:0000313" key="1">
    <source>
        <dbReference type="EMBL" id="MBD6618964.1"/>
    </source>
</evidence>
<gene>
    <name evidence="1" type="ORF">FNW02_24860</name>
</gene>
<accession>A0AA40T0Y6</accession>
<evidence type="ECO:0000313" key="2">
    <source>
        <dbReference type="Proteomes" id="UP001165986"/>
    </source>
</evidence>
<dbReference type="EMBL" id="VJXY01000034">
    <property type="protein sequence ID" value="MBD6618964.1"/>
    <property type="molecule type" value="Genomic_DNA"/>
</dbReference>
<organism evidence="1 2">
    <name type="scientific">Komarekiella delphini-convector SJRDD-AB1</name>
    <dbReference type="NCBI Taxonomy" id="2593771"/>
    <lineage>
        <taxon>Bacteria</taxon>
        <taxon>Bacillati</taxon>
        <taxon>Cyanobacteriota</taxon>
        <taxon>Cyanophyceae</taxon>
        <taxon>Nostocales</taxon>
        <taxon>Nostocaceae</taxon>
        <taxon>Komarekiella</taxon>
        <taxon>Komarekiella delphini-convector</taxon>
    </lineage>
</organism>
<protein>
    <submittedName>
        <fullName evidence="1">Uncharacterized protein</fullName>
    </submittedName>
</protein>
<dbReference type="AlphaFoldDB" id="A0AA40T0Y6"/>
<dbReference type="RefSeq" id="WP_191760165.1">
    <property type="nucleotide sequence ID" value="NZ_VJXY01000034.1"/>
</dbReference>
<reference evidence="1" key="1">
    <citation type="submission" date="2019-07" db="EMBL/GenBank/DDBJ databases">
        <title>Toxilogical consequences of a new and cryptic species of cyanobacteria (Komarekiella delphini-convector) recovered from the epidermis of a bottlenose dolphin and 1500 ft. in the air.</title>
        <authorList>
            <person name="Brown A.O."/>
            <person name="Dvorak P."/>
            <person name="Villanueva C.D."/>
            <person name="Foss A.J."/>
            <person name="Garvey A.D."/>
            <person name="Gibson Q.A."/>
            <person name="Johansen J.R."/>
            <person name="Casamatta D.A."/>
        </authorList>
    </citation>
    <scope>NUCLEOTIDE SEQUENCE</scope>
    <source>
        <strain evidence="1">SJRDD-AB1</strain>
    </source>
</reference>